<evidence type="ECO:0000259" key="1">
    <source>
        <dbReference type="Pfam" id="PF22746"/>
    </source>
</evidence>
<dbReference type="Pfam" id="PF22746">
    <property type="entry name" value="SHOCT-like_DUF2089-C"/>
    <property type="match status" value="1"/>
</dbReference>
<name>A0A0E2E3B0_TREDN</name>
<dbReference type="PATRIC" id="fig|999432.5.peg.1804"/>
<proteinExistence type="predicted"/>
<protein>
    <recommendedName>
        <fullName evidence="1">YvlB/LiaX N-terminal domain-containing protein</fullName>
    </recommendedName>
</protein>
<comment type="caution">
    <text evidence="2">The sequence shown here is derived from an EMBL/GenBank/DDBJ whole genome shotgun (WGS) entry which is preliminary data.</text>
</comment>
<feature type="domain" description="YvlB/LiaX N-terminal" evidence="1">
    <location>
        <begin position="3"/>
        <end position="32"/>
    </location>
</feature>
<reference evidence="2" key="1">
    <citation type="submission" date="2012-01" db="EMBL/GenBank/DDBJ databases">
        <title>The Genome Sequence of Treponema denticola H-22.</title>
        <authorList>
            <consortium name="The Broad Institute Genome Sequencing Platform"/>
            <person name="Earl A."/>
            <person name="Ward D."/>
            <person name="Feldgarden M."/>
            <person name="Gevers D."/>
            <person name="Blanton J.M."/>
            <person name="Fenno C.J."/>
            <person name="Baranova O.V."/>
            <person name="Mathney J."/>
            <person name="Dewhirst F.E."/>
            <person name="Izard J."/>
            <person name="Young S.K."/>
            <person name="Zeng Q."/>
            <person name="Gargeya S."/>
            <person name="Fitzgerald M."/>
            <person name="Haas B."/>
            <person name="Abouelleil A."/>
            <person name="Alvarado L."/>
            <person name="Arachchi H.M."/>
            <person name="Berlin A."/>
            <person name="Chapman S.B."/>
            <person name="Gearin G."/>
            <person name="Goldberg J."/>
            <person name="Griggs A."/>
            <person name="Gujja S."/>
            <person name="Hansen M."/>
            <person name="Heiman D."/>
            <person name="Howarth C."/>
            <person name="Larimer J."/>
            <person name="Lui A."/>
            <person name="MacDonald P.J.P."/>
            <person name="McCowen C."/>
            <person name="Montmayeur A."/>
            <person name="Murphy C."/>
            <person name="Neiman D."/>
            <person name="Pearson M."/>
            <person name="Priest M."/>
            <person name="Roberts A."/>
            <person name="Saif S."/>
            <person name="Shea T."/>
            <person name="Sisk P."/>
            <person name="Stolte C."/>
            <person name="Sykes S."/>
            <person name="Wortman J."/>
            <person name="Nusbaum C."/>
            <person name="Birren B."/>
        </authorList>
    </citation>
    <scope>NUCLEOTIDE SEQUENCE [LARGE SCALE GENOMIC DNA]</scope>
    <source>
        <strain evidence="2">H-22</strain>
    </source>
</reference>
<gene>
    <name evidence="2" type="ORF">HMPREF9726_01740</name>
</gene>
<dbReference type="HOGENOM" id="CLU_2248872_0_0_12"/>
<sequence>MENEKLEILNMIRDKAITPEEGLKLLEAIQKENVKFVFEEPKQKKDSETIVISTKIPSKSDPADFLEKAAGSENTVNETFENKKKKNIDITIQTSDGKTQSFNL</sequence>
<dbReference type="Proteomes" id="UP000011705">
    <property type="component" value="Chromosome"/>
</dbReference>
<organism evidence="2">
    <name type="scientific">Treponema denticola H-22</name>
    <dbReference type="NCBI Taxonomy" id="999432"/>
    <lineage>
        <taxon>Bacteria</taxon>
        <taxon>Pseudomonadati</taxon>
        <taxon>Spirochaetota</taxon>
        <taxon>Spirochaetia</taxon>
        <taxon>Spirochaetales</taxon>
        <taxon>Treponemataceae</taxon>
        <taxon>Treponema</taxon>
    </lineage>
</organism>
<dbReference type="InterPro" id="IPR053959">
    <property type="entry name" value="YvlB/LiaX_N"/>
</dbReference>
<evidence type="ECO:0000313" key="2">
    <source>
        <dbReference type="EMBL" id="EMB32516.1"/>
    </source>
</evidence>
<dbReference type="AlphaFoldDB" id="A0A0E2E3B0"/>
<dbReference type="RefSeq" id="WP_002684933.1">
    <property type="nucleotide sequence ID" value="NZ_CM001795.1"/>
</dbReference>
<dbReference type="EMBL" id="AGDV01000014">
    <property type="protein sequence ID" value="EMB32516.1"/>
    <property type="molecule type" value="Genomic_DNA"/>
</dbReference>
<accession>A0A0E2E3B0</accession>